<name>A0AAV2ZDC2_9STRA</name>
<proteinExistence type="predicted"/>
<feature type="region of interest" description="Disordered" evidence="3">
    <location>
        <begin position="520"/>
        <end position="566"/>
    </location>
</feature>
<dbReference type="PANTHER" id="PTHR21694">
    <property type="entry name" value="COILED-COIL DOMAIN-CONTAINING PROTEIN 63"/>
    <property type="match status" value="1"/>
</dbReference>
<reference evidence="5" key="1">
    <citation type="submission" date="2022-11" db="EMBL/GenBank/DDBJ databases">
        <authorList>
            <person name="Morgan W.R."/>
            <person name="Tartar A."/>
        </authorList>
    </citation>
    <scope>NUCLEOTIDE SEQUENCE</scope>
    <source>
        <strain evidence="5">ARSEF 373</strain>
    </source>
</reference>
<keyword evidence="1 2" id="KW-0175">Coiled coil</keyword>
<feature type="compositionally biased region" description="Acidic residues" evidence="3">
    <location>
        <begin position="525"/>
        <end position="535"/>
    </location>
</feature>
<sequence>MSNGGVTSANGMATGGSVFSPRPGRDSNYNRYHLTSSGSRTPRVFPPDMNAIPLSPSKLDTPMFRDRVNTLMQQGDTYAKRLDFERRRSHDLDVMLVQMREMHFAARKKLCQTTNAQKDAATSDVKSIRTLENRLEKVLTRYNEVCNANKKLRDDIQSLRREKVQQQQVHEKLERETHQKQSEIAKIASATQCAYDARDRANRQIEALRSQVMGEDDEFESGWMEKRTQLEQDRANIRDIPRLRTPKSPSRHMMLGSSAGTPGGFKLLSTPDIKLRDETLKNVRLITEKESDLRKQSERLKTVEDGLAKIKKKTGVADPDELAQALLTAEEKNFSLFNMINELNTEMELIEIENNALEELIEECRGSGVNSDSYRQHLRQHLEDQIEKSKQKVQYYEMRHAESAEAVDTMKNGGMSIFHKVGHNDEAFAQQLLSHGITEVNMTKLLGIIEQRIGELVDIHNIATNAPASPLKPDSSDGHSKPSRGGAADKKNAAATHGAGSHHHAVSGASVVAALLRPVPPAADDFGDSDNDEQDELVRPCKISDIQEKTASSVGRRKEKPNRSKR</sequence>
<gene>
    <name evidence="5" type="ORF">N0F65_004369</name>
</gene>
<comment type="caution">
    <text evidence="5">The sequence shown here is derived from an EMBL/GenBank/DDBJ whole genome shotgun (WGS) entry which is preliminary data.</text>
</comment>
<feature type="coiled-coil region" evidence="2">
    <location>
        <begin position="340"/>
        <end position="399"/>
    </location>
</feature>
<protein>
    <recommendedName>
        <fullName evidence="4">ODAD1 central coiled coil region domain-containing protein</fullName>
    </recommendedName>
</protein>
<feature type="region of interest" description="Disordered" evidence="3">
    <location>
        <begin position="242"/>
        <end position="263"/>
    </location>
</feature>
<dbReference type="PANTHER" id="PTHR21694:SF18">
    <property type="entry name" value="COILED-COIL DOMAIN-CONTAINING PROTEIN 63"/>
    <property type="match status" value="1"/>
</dbReference>
<feature type="domain" description="ODAD1 central coiled coil region" evidence="4">
    <location>
        <begin position="126"/>
        <end position="234"/>
    </location>
</feature>
<evidence type="ECO:0000256" key="3">
    <source>
        <dbReference type="SAM" id="MobiDB-lite"/>
    </source>
</evidence>
<reference evidence="5" key="2">
    <citation type="journal article" date="2023" name="Microbiol Resour">
        <title>Decontamination and Annotation of the Draft Genome Sequence of the Oomycete Lagenidium giganteum ARSEF 373.</title>
        <authorList>
            <person name="Morgan W.R."/>
            <person name="Tartar A."/>
        </authorList>
    </citation>
    <scope>NUCLEOTIDE SEQUENCE</scope>
    <source>
        <strain evidence="5">ARSEF 373</strain>
    </source>
</reference>
<evidence type="ECO:0000256" key="1">
    <source>
        <dbReference type="ARBA" id="ARBA00023054"/>
    </source>
</evidence>
<evidence type="ECO:0000313" key="6">
    <source>
        <dbReference type="Proteomes" id="UP001146120"/>
    </source>
</evidence>
<feature type="compositionally biased region" description="Basic residues" evidence="3">
    <location>
        <begin position="555"/>
        <end position="566"/>
    </location>
</feature>
<dbReference type="Proteomes" id="UP001146120">
    <property type="component" value="Unassembled WGS sequence"/>
</dbReference>
<evidence type="ECO:0000256" key="2">
    <source>
        <dbReference type="SAM" id="Coils"/>
    </source>
</evidence>
<feature type="compositionally biased region" description="Polar residues" evidence="3">
    <location>
        <begin position="27"/>
        <end position="40"/>
    </location>
</feature>
<dbReference type="InterPro" id="IPR051876">
    <property type="entry name" value="ODA-DC/CCD"/>
</dbReference>
<dbReference type="EMBL" id="DAKRPA010000005">
    <property type="protein sequence ID" value="DBA04732.1"/>
    <property type="molecule type" value="Genomic_DNA"/>
</dbReference>
<dbReference type="InterPro" id="IPR049258">
    <property type="entry name" value="ODAD1_CC"/>
</dbReference>
<dbReference type="AlphaFoldDB" id="A0AAV2ZDC2"/>
<feature type="region of interest" description="Disordered" evidence="3">
    <location>
        <begin position="466"/>
        <end position="506"/>
    </location>
</feature>
<feature type="region of interest" description="Disordered" evidence="3">
    <location>
        <begin position="1"/>
        <end position="47"/>
    </location>
</feature>
<evidence type="ECO:0000313" key="5">
    <source>
        <dbReference type="EMBL" id="DBA04732.1"/>
    </source>
</evidence>
<organism evidence="5 6">
    <name type="scientific">Lagenidium giganteum</name>
    <dbReference type="NCBI Taxonomy" id="4803"/>
    <lineage>
        <taxon>Eukaryota</taxon>
        <taxon>Sar</taxon>
        <taxon>Stramenopiles</taxon>
        <taxon>Oomycota</taxon>
        <taxon>Peronosporomycetes</taxon>
        <taxon>Pythiales</taxon>
        <taxon>Pythiaceae</taxon>
    </lineage>
</organism>
<keyword evidence="6" id="KW-1185">Reference proteome</keyword>
<evidence type="ECO:0000259" key="4">
    <source>
        <dbReference type="Pfam" id="PF21773"/>
    </source>
</evidence>
<dbReference type="Pfam" id="PF21773">
    <property type="entry name" value="ODAD1_CC"/>
    <property type="match status" value="2"/>
</dbReference>
<accession>A0AAV2ZDC2</accession>
<feature type="coiled-coil region" evidence="2">
    <location>
        <begin position="128"/>
        <end position="218"/>
    </location>
</feature>
<feature type="compositionally biased region" description="Polar residues" evidence="3">
    <location>
        <begin position="1"/>
        <end position="11"/>
    </location>
</feature>
<feature type="domain" description="ODAD1 central coiled coil region" evidence="4">
    <location>
        <begin position="288"/>
        <end position="432"/>
    </location>
</feature>